<evidence type="ECO:0000256" key="1">
    <source>
        <dbReference type="SAM" id="MobiDB-lite"/>
    </source>
</evidence>
<reference evidence="2 3" key="1">
    <citation type="submission" date="2021-06" db="EMBL/GenBank/DDBJ databases">
        <title>Caerostris darwini draft genome.</title>
        <authorList>
            <person name="Kono N."/>
            <person name="Arakawa K."/>
        </authorList>
    </citation>
    <scope>NUCLEOTIDE SEQUENCE [LARGE SCALE GENOMIC DNA]</scope>
</reference>
<gene>
    <name evidence="2" type="ORF">CDAR_486121</name>
</gene>
<dbReference type="AlphaFoldDB" id="A0AAV4MB68"/>
<keyword evidence="3" id="KW-1185">Reference proteome</keyword>
<proteinExistence type="predicted"/>
<protein>
    <submittedName>
        <fullName evidence="2">Uncharacterized protein</fullName>
    </submittedName>
</protein>
<evidence type="ECO:0000313" key="2">
    <source>
        <dbReference type="EMBL" id="GIX69123.1"/>
    </source>
</evidence>
<evidence type="ECO:0000313" key="3">
    <source>
        <dbReference type="Proteomes" id="UP001054837"/>
    </source>
</evidence>
<name>A0AAV4MB68_9ARAC</name>
<dbReference type="Proteomes" id="UP001054837">
    <property type="component" value="Unassembled WGS sequence"/>
</dbReference>
<accession>A0AAV4MB68</accession>
<dbReference type="EMBL" id="BPLQ01000233">
    <property type="protein sequence ID" value="GIX69123.1"/>
    <property type="molecule type" value="Genomic_DNA"/>
</dbReference>
<organism evidence="2 3">
    <name type="scientific">Caerostris darwini</name>
    <dbReference type="NCBI Taxonomy" id="1538125"/>
    <lineage>
        <taxon>Eukaryota</taxon>
        <taxon>Metazoa</taxon>
        <taxon>Ecdysozoa</taxon>
        <taxon>Arthropoda</taxon>
        <taxon>Chelicerata</taxon>
        <taxon>Arachnida</taxon>
        <taxon>Araneae</taxon>
        <taxon>Araneomorphae</taxon>
        <taxon>Entelegynae</taxon>
        <taxon>Araneoidea</taxon>
        <taxon>Araneidae</taxon>
        <taxon>Caerostris</taxon>
    </lineage>
</organism>
<comment type="caution">
    <text evidence="2">The sequence shown here is derived from an EMBL/GenBank/DDBJ whole genome shotgun (WGS) entry which is preliminary data.</text>
</comment>
<sequence length="198" mass="21362">MQSGAPAIQRPHNVGTGRNKCPSVFSPSYPVCGPLQSNAETSCGAFRRYICYAKQQTKTASDETANATNRAANLPGSITQRAWQSVPRTGPLQSNAETSCGALRRYICYAKQQTKTASDETANATNRAANLRGSITQRAWQSVCREQFFGQAALTPSPRVLLNLAYLPCLTALSIRLGINSGKSIHIPSQREVATVND</sequence>
<feature type="region of interest" description="Disordered" evidence="1">
    <location>
        <begin position="1"/>
        <end position="20"/>
    </location>
</feature>